<comment type="caution">
    <text evidence="1">The sequence shown here is derived from an EMBL/GenBank/DDBJ whole genome shotgun (WGS) entry which is preliminary data.</text>
</comment>
<dbReference type="OrthoDB" id="28045at2759"/>
<proteinExistence type="predicted"/>
<evidence type="ECO:0000313" key="1">
    <source>
        <dbReference type="EMBL" id="CAG03107.1"/>
    </source>
</evidence>
<dbReference type="EMBL" id="CAAE01014706">
    <property type="protein sequence ID" value="CAG03107.1"/>
    <property type="molecule type" value="Genomic_DNA"/>
</dbReference>
<dbReference type="AlphaFoldDB" id="Q4S8C5"/>
<reference evidence="1" key="1">
    <citation type="journal article" date="2004" name="Nature">
        <title>Genome duplication in the teleost fish Tetraodon nigroviridis reveals the early vertebrate proto-karyotype.</title>
        <authorList>
            <person name="Jaillon O."/>
            <person name="Aury J.-M."/>
            <person name="Brunet F."/>
            <person name="Petit J.-L."/>
            <person name="Stange-Thomann N."/>
            <person name="Mauceli E."/>
            <person name="Bouneau L."/>
            <person name="Fischer C."/>
            <person name="Ozouf-Costaz C."/>
            <person name="Bernot A."/>
            <person name="Nicaud S."/>
            <person name="Jaffe D."/>
            <person name="Fisher S."/>
            <person name="Lutfalla G."/>
            <person name="Dossat C."/>
            <person name="Segurens B."/>
            <person name="Dasilva C."/>
            <person name="Salanoubat M."/>
            <person name="Levy M."/>
            <person name="Boudet N."/>
            <person name="Castellano S."/>
            <person name="Anthouard V."/>
            <person name="Jubin C."/>
            <person name="Castelli V."/>
            <person name="Katinka M."/>
            <person name="Vacherie B."/>
            <person name="Biemont C."/>
            <person name="Skalli Z."/>
            <person name="Cattolico L."/>
            <person name="Poulain J."/>
            <person name="De Berardinis V."/>
            <person name="Cruaud C."/>
            <person name="Duprat S."/>
            <person name="Brottier P."/>
            <person name="Coutanceau J.-P."/>
            <person name="Gouzy J."/>
            <person name="Parra G."/>
            <person name="Lardier G."/>
            <person name="Chapple C."/>
            <person name="McKernan K.J."/>
            <person name="McEwan P."/>
            <person name="Bosak S."/>
            <person name="Kellis M."/>
            <person name="Volff J.-N."/>
            <person name="Guigo R."/>
            <person name="Zody M.C."/>
            <person name="Mesirov J."/>
            <person name="Lindblad-Toh K."/>
            <person name="Birren B."/>
            <person name="Nusbaum C."/>
            <person name="Kahn D."/>
            <person name="Robinson-Rechavi M."/>
            <person name="Laudet V."/>
            <person name="Schachter V."/>
            <person name="Quetier F."/>
            <person name="Saurin W."/>
            <person name="Scarpelli C."/>
            <person name="Wincker P."/>
            <person name="Lander E.S."/>
            <person name="Weissenbach J."/>
            <person name="Roest Crollius H."/>
        </authorList>
    </citation>
    <scope>NUCLEOTIDE SEQUENCE [LARGE SCALE GENOMIC DNA]</scope>
</reference>
<name>Q4S8C5_TETNG</name>
<reference evidence="1" key="2">
    <citation type="submission" date="2004-02" db="EMBL/GenBank/DDBJ databases">
        <authorList>
            <consortium name="Genoscope"/>
            <consortium name="Whitehead Institute Centre for Genome Research"/>
        </authorList>
    </citation>
    <scope>NUCLEOTIDE SEQUENCE</scope>
</reference>
<accession>Q4S8C5</accession>
<dbReference type="KEGG" id="tng:GSTEN00022416G001"/>
<sequence length="92" mass="9961">MGPHWASEAALAASCPHNNGRGSTDMKLHPQQAPLYLTEEEVAADDGDVDYFLSFVGSTQRHLTSTLRSSHDTLEALCPGKPPHSFSCHQSL</sequence>
<organism evidence="1">
    <name type="scientific">Tetraodon nigroviridis</name>
    <name type="common">Spotted green pufferfish</name>
    <name type="synonym">Chelonodon nigroviridis</name>
    <dbReference type="NCBI Taxonomy" id="99883"/>
    <lineage>
        <taxon>Eukaryota</taxon>
        <taxon>Metazoa</taxon>
        <taxon>Chordata</taxon>
        <taxon>Craniata</taxon>
        <taxon>Vertebrata</taxon>
        <taxon>Euteleostomi</taxon>
        <taxon>Actinopterygii</taxon>
        <taxon>Neopterygii</taxon>
        <taxon>Teleostei</taxon>
        <taxon>Neoteleostei</taxon>
        <taxon>Acanthomorphata</taxon>
        <taxon>Eupercaria</taxon>
        <taxon>Tetraodontiformes</taxon>
        <taxon>Tetradontoidea</taxon>
        <taxon>Tetraodontidae</taxon>
        <taxon>Tetraodon</taxon>
    </lineage>
</organism>
<protein>
    <submittedName>
        <fullName evidence="1">(spotted green pufferfish) hypothetical protein</fullName>
    </submittedName>
</protein>
<gene>
    <name evidence="1" type="ORF">GSTENG00022416001</name>
</gene>